<organism evidence="2 3">
    <name type="scientific">Nocardia amamiensis</name>
    <dbReference type="NCBI Taxonomy" id="404578"/>
    <lineage>
        <taxon>Bacteria</taxon>
        <taxon>Bacillati</taxon>
        <taxon>Actinomycetota</taxon>
        <taxon>Actinomycetes</taxon>
        <taxon>Mycobacteriales</taxon>
        <taxon>Nocardiaceae</taxon>
        <taxon>Nocardia</taxon>
    </lineage>
</organism>
<dbReference type="EMBL" id="JADLQX010000018">
    <property type="protein sequence ID" value="MBF6300437.1"/>
    <property type="molecule type" value="Genomic_DNA"/>
</dbReference>
<reference evidence="2 3" key="1">
    <citation type="submission" date="2020-10" db="EMBL/GenBank/DDBJ databases">
        <title>Identification of Nocardia species via Next-generation sequencing and recognition of intraspecies genetic diversity.</title>
        <authorList>
            <person name="Li P."/>
            <person name="Li P."/>
            <person name="Lu B."/>
        </authorList>
    </citation>
    <scope>NUCLEOTIDE SEQUENCE [LARGE SCALE GENOMIC DNA]</scope>
    <source>
        <strain evidence="2 3">BJ06-0157</strain>
    </source>
</reference>
<protein>
    <recommendedName>
        <fullName evidence="4">Tyr recombinase domain-containing protein</fullName>
    </recommendedName>
</protein>
<keyword evidence="3" id="KW-1185">Reference proteome</keyword>
<evidence type="ECO:0008006" key="4">
    <source>
        <dbReference type="Google" id="ProtNLM"/>
    </source>
</evidence>
<gene>
    <name evidence="2" type="ORF">IU459_23240</name>
</gene>
<proteinExistence type="predicted"/>
<sequence>MVRRRAAEAGLVADIGVYGGHSTRAGHVTEGFRRGLDASTVMRGTRHKSTRTLEGYRREADPLAGNSVTRIGL</sequence>
<dbReference type="Proteomes" id="UP000702209">
    <property type="component" value="Unassembled WGS sequence"/>
</dbReference>
<dbReference type="SUPFAM" id="SSF56349">
    <property type="entry name" value="DNA breaking-rejoining enzymes"/>
    <property type="match status" value="1"/>
</dbReference>
<dbReference type="RefSeq" id="WP_195131682.1">
    <property type="nucleotide sequence ID" value="NZ_JADLQX010000018.1"/>
</dbReference>
<comment type="caution">
    <text evidence="2">The sequence shown here is derived from an EMBL/GenBank/DDBJ whole genome shotgun (WGS) entry which is preliminary data.</text>
</comment>
<evidence type="ECO:0000313" key="2">
    <source>
        <dbReference type="EMBL" id="MBF6300437.1"/>
    </source>
</evidence>
<accession>A0ABS0CXB8</accession>
<dbReference type="Gene3D" id="1.10.443.10">
    <property type="entry name" value="Intergrase catalytic core"/>
    <property type="match status" value="1"/>
</dbReference>
<evidence type="ECO:0000256" key="1">
    <source>
        <dbReference type="ARBA" id="ARBA00023172"/>
    </source>
</evidence>
<dbReference type="InterPro" id="IPR013762">
    <property type="entry name" value="Integrase-like_cat_sf"/>
</dbReference>
<name>A0ABS0CXB8_9NOCA</name>
<evidence type="ECO:0000313" key="3">
    <source>
        <dbReference type="Proteomes" id="UP000702209"/>
    </source>
</evidence>
<keyword evidence="1" id="KW-0233">DNA recombination</keyword>
<dbReference type="InterPro" id="IPR011010">
    <property type="entry name" value="DNA_brk_join_enz"/>
</dbReference>